<evidence type="ECO:0000256" key="1">
    <source>
        <dbReference type="SAM" id="Phobius"/>
    </source>
</evidence>
<feature type="transmembrane region" description="Helical" evidence="1">
    <location>
        <begin position="59"/>
        <end position="84"/>
    </location>
</feature>
<comment type="caution">
    <text evidence="2">The sequence shown here is derived from an EMBL/GenBank/DDBJ whole genome shotgun (WGS) entry which is preliminary data.</text>
</comment>
<evidence type="ECO:0000313" key="3">
    <source>
        <dbReference type="Proteomes" id="UP000494206"/>
    </source>
</evidence>
<gene>
    <name evidence="2" type="ORF">CBOVIS_LOCUS4503</name>
</gene>
<feature type="transmembrane region" description="Helical" evidence="1">
    <location>
        <begin position="260"/>
        <end position="279"/>
    </location>
</feature>
<dbReference type="Proteomes" id="UP000494206">
    <property type="component" value="Unassembled WGS sequence"/>
</dbReference>
<dbReference type="AlphaFoldDB" id="A0A8S1EDR8"/>
<keyword evidence="1" id="KW-0812">Transmembrane</keyword>
<dbReference type="EMBL" id="CADEPM010000003">
    <property type="protein sequence ID" value="CAB3401809.1"/>
    <property type="molecule type" value="Genomic_DNA"/>
</dbReference>
<feature type="transmembrane region" description="Helical" evidence="1">
    <location>
        <begin position="140"/>
        <end position="167"/>
    </location>
</feature>
<keyword evidence="1" id="KW-0472">Membrane</keyword>
<keyword evidence="1" id="KW-1133">Transmembrane helix</keyword>
<feature type="transmembrane region" description="Helical" evidence="1">
    <location>
        <begin position="227"/>
        <end position="248"/>
    </location>
</feature>
<proteinExistence type="predicted"/>
<keyword evidence="3" id="KW-1185">Reference proteome</keyword>
<evidence type="ECO:0000313" key="2">
    <source>
        <dbReference type="EMBL" id="CAB3401809.1"/>
    </source>
</evidence>
<dbReference type="OrthoDB" id="5869567at2759"/>
<protein>
    <submittedName>
        <fullName evidence="2">Uncharacterized protein</fullName>
    </submittedName>
</protein>
<sequence>MENRSDEFSQKLLNEMNALYSLLLLFFYLITQIIAIYVNFCLVVMVFRTIKDEYKYPYYPLLFLIMFSNVLFVAMTTAIAVLGGLSRIVPALAKSFPVLIMIAISYPTVICVLDFLLCIHRFSVMFWDSEFWSIHVRWKGPLIFLITLPFVVLISSISITYSSLLVGVEIDAFGVGNLPLYCFISDIALKSLLGFLTFVGYVLILLRVAQQNRKVGKFTDFTVIEQAFPIACFQLISSILTVFMHMGVHRSAWSFAKVCLLKYAFTQLLCIVVPISIIIGNQNRRKKFRYFCVCLKPNQVEPANHRVCITMSNNRTSTTETSF</sequence>
<feature type="transmembrane region" description="Helical" evidence="1">
    <location>
        <begin position="96"/>
        <end position="119"/>
    </location>
</feature>
<accession>A0A8S1EDR8</accession>
<name>A0A8S1EDR8_9PELO</name>
<reference evidence="2 3" key="1">
    <citation type="submission" date="2020-04" db="EMBL/GenBank/DDBJ databases">
        <authorList>
            <person name="Laetsch R D."/>
            <person name="Stevens L."/>
            <person name="Kumar S."/>
            <person name="Blaxter L. M."/>
        </authorList>
    </citation>
    <scope>NUCLEOTIDE SEQUENCE [LARGE SCALE GENOMIC DNA]</scope>
</reference>
<feature type="transmembrane region" description="Helical" evidence="1">
    <location>
        <begin position="20"/>
        <end position="47"/>
    </location>
</feature>
<feature type="transmembrane region" description="Helical" evidence="1">
    <location>
        <begin position="187"/>
        <end position="206"/>
    </location>
</feature>
<organism evidence="2 3">
    <name type="scientific">Caenorhabditis bovis</name>
    <dbReference type="NCBI Taxonomy" id="2654633"/>
    <lineage>
        <taxon>Eukaryota</taxon>
        <taxon>Metazoa</taxon>
        <taxon>Ecdysozoa</taxon>
        <taxon>Nematoda</taxon>
        <taxon>Chromadorea</taxon>
        <taxon>Rhabditida</taxon>
        <taxon>Rhabditina</taxon>
        <taxon>Rhabditomorpha</taxon>
        <taxon>Rhabditoidea</taxon>
        <taxon>Rhabditidae</taxon>
        <taxon>Peloderinae</taxon>
        <taxon>Caenorhabditis</taxon>
    </lineage>
</organism>